<dbReference type="CDD" id="cd14014">
    <property type="entry name" value="STKc_PknB_like"/>
    <property type="match status" value="1"/>
</dbReference>
<dbReference type="Gene3D" id="1.10.510.10">
    <property type="entry name" value="Transferase(Phosphotransferase) domain 1"/>
    <property type="match status" value="1"/>
</dbReference>
<evidence type="ECO:0000256" key="4">
    <source>
        <dbReference type="ARBA" id="ARBA00022741"/>
    </source>
</evidence>
<dbReference type="PROSITE" id="PS00108">
    <property type="entry name" value="PROTEIN_KINASE_ST"/>
    <property type="match status" value="1"/>
</dbReference>
<evidence type="ECO:0000256" key="9">
    <source>
        <dbReference type="SAM" id="MobiDB-lite"/>
    </source>
</evidence>
<keyword evidence="2" id="KW-0723">Serine/threonine-protein kinase</keyword>
<dbReference type="EC" id="2.7.11.1" evidence="1"/>
<evidence type="ECO:0000256" key="5">
    <source>
        <dbReference type="ARBA" id="ARBA00022777"/>
    </source>
</evidence>
<evidence type="ECO:0000256" key="7">
    <source>
        <dbReference type="ARBA" id="ARBA00047899"/>
    </source>
</evidence>
<dbReference type="SUPFAM" id="SSF56112">
    <property type="entry name" value="Protein kinase-like (PK-like)"/>
    <property type="match status" value="1"/>
</dbReference>
<name>A0A1Y5P3I6_9MYCO</name>
<reference evidence="12" key="1">
    <citation type="submission" date="2016-03" db="EMBL/GenBank/DDBJ databases">
        <authorList>
            <person name="Ploux O."/>
        </authorList>
    </citation>
    <scope>NUCLEOTIDE SEQUENCE</scope>
    <source>
        <strain evidence="12">UC10</strain>
    </source>
</reference>
<protein>
    <recommendedName>
        <fullName evidence="1">non-specific serine/threonine protein kinase</fullName>
        <ecNumber evidence="1">2.7.11.1</ecNumber>
    </recommendedName>
</protein>
<keyword evidence="6" id="KW-0067">ATP-binding</keyword>
<dbReference type="PANTHER" id="PTHR43289">
    <property type="entry name" value="MITOGEN-ACTIVATED PROTEIN KINASE KINASE KINASE 20-RELATED"/>
    <property type="match status" value="1"/>
</dbReference>
<proteinExistence type="predicted"/>
<evidence type="ECO:0000256" key="8">
    <source>
        <dbReference type="ARBA" id="ARBA00048679"/>
    </source>
</evidence>
<evidence type="ECO:0000256" key="3">
    <source>
        <dbReference type="ARBA" id="ARBA00022679"/>
    </source>
</evidence>
<evidence type="ECO:0000256" key="2">
    <source>
        <dbReference type="ARBA" id="ARBA00022527"/>
    </source>
</evidence>
<feature type="compositionally biased region" description="Low complexity" evidence="9">
    <location>
        <begin position="378"/>
        <end position="389"/>
    </location>
</feature>
<accession>A0A1Y5P3I6</accession>
<feature type="transmembrane region" description="Helical" evidence="10">
    <location>
        <begin position="315"/>
        <end position="338"/>
    </location>
</feature>
<dbReference type="SMART" id="SM00220">
    <property type="entry name" value="S_TKc"/>
    <property type="match status" value="1"/>
</dbReference>
<dbReference type="GO" id="GO:0005524">
    <property type="term" value="F:ATP binding"/>
    <property type="evidence" value="ECO:0007669"/>
    <property type="project" value="UniProtKB-KW"/>
</dbReference>
<dbReference type="Pfam" id="PF00069">
    <property type="entry name" value="Pkinase"/>
    <property type="match status" value="1"/>
</dbReference>
<evidence type="ECO:0000256" key="10">
    <source>
        <dbReference type="SAM" id="Phobius"/>
    </source>
</evidence>
<feature type="domain" description="Protein kinase" evidence="11">
    <location>
        <begin position="12"/>
        <end position="278"/>
    </location>
</feature>
<comment type="catalytic activity">
    <reaction evidence="7">
        <text>L-threonyl-[protein] + ATP = O-phospho-L-threonyl-[protein] + ADP + H(+)</text>
        <dbReference type="Rhea" id="RHEA:46608"/>
        <dbReference type="Rhea" id="RHEA-COMP:11060"/>
        <dbReference type="Rhea" id="RHEA-COMP:11605"/>
        <dbReference type="ChEBI" id="CHEBI:15378"/>
        <dbReference type="ChEBI" id="CHEBI:30013"/>
        <dbReference type="ChEBI" id="CHEBI:30616"/>
        <dbReference type="ChEBI" id="CHEBI:61977"/>
        <dbReference type="ChEBI" id="CHEBI:456216"/>
        <dbReference type="EC" id="2.7.11.1"/>
    </reaction>
</comment>
<sequence length="490" mass="52321">MPLAEGETFAGYTILRLLGAGGMGEVYLAQHPRLPRQDALKVLPASVSGDTEYRARFDREADIAATLWHPHIVGVHDRGEFDGQLWIAMDYVDGTDAGDLLKSYPTGLPQREVLNIVTAVGEALDYAHQRHLLHRDVKPANILVSKQETGEERILLADFGIARWDNDASGLTQTNMTVGTVSYAAPEQLMGRDLDGRADQYALAATAYHLLTGRPPFQHSNPAVVISQHLSALPPSLAEHRPELADLDPALRKALSKDPADRFDRCVDFARALAHHITTPLSGDGLTDTDSTRLTPIADAAPTGGEPQPSAHKSWLRPAILIPVLVVLLIAVAAAFIAGRDRGETVAQDHHTVTTAATTTTTPVPTSVLLPPPPPPVTTTTTTTASTPTDTVTVQPTPTAVIGSDCTEPGATGTTADGATAYCTQLQYTNRYLWSVHQDVIPNPVVTSSPTAPIAPPAAGDESPVRICMQETGHTRLRCAEEILRGNAGQ</sequence>
<dbReference type="FunFam" id="3.30.200.20:FF:000035">
    <property type="entry name" value="Serine/threonine protein kinase Stk1"/>
    <property type="match status" value="1"/>
</dbReference>
<dbReference type="EMBL" id="FLQS01000008">
    <property type="protein sequence ID" value="SBS73207.1"/>
    <property type="molecule type" value="Genomic_DNA"/>
</dbReference>
<dbReference type="GO" id="GO:0004674">
    <property type="term" value="F:protein serine/threonine kinase activity"/>
    <property type="evidence" value="ECO:0007669"/>
    <property type="project" value="UniProtKB-KW"/>
</dbReference>
<dbReference type="PROSITE" id="PS50011">
    <property type="entry name" value="PROTEIN_KINASE_DOM"/>
    <property type="match status" value="1"/>
</dbReference>
<feature type="compositionally biased region" description="Low complexity" evidence="9">
    <location>
        <begin position="359"/>
        <end position="369"/>
    </location>
</feature>
<dbReference type="GO" id="GO:0080090">
    <property type="term" value="P:regulation of primary metabolic process"/>
    <property type="evidence" value="ECO:0007669"/>
    <property type="project" value="UniProtKB-ARBA"/>
</dbReference>
<feature type="region of interest" description="Disordered" evidence="9">
    <location>
        <begin position="359"/>
        <end position="389"/>
    </location>
</feature>
<keyword evidence="3 12" id="KW-0808">Transferase</keyword>
<gene>
    <name evidence="12" type="primary">pknF</name>
    <name evidence="12" type="ORF">MHPYR_160054</name>
</gene>
<organism evidence="12">
    <name type="scientific">uncultured Mycobacterium sp</name>
    <dbReference type="NCBI Taxonomy" id="171292"/>
    <lineage>
        <taxon>Bacteria</taxon>
        <taxon>Bacillati</taxon>
        <taxon>Actinomycetota</taxon>
        <taxon>Actinomycetes</taxon>
        <taxon>Mycobacteriales</taxon>
        <taxon>Mycobacteriaceae</taxon>
        <taxon>Mycobacterium</taxon>
        <taxon>environmental samples</taxon>
    </lineage>
</organism>
<dbReference type="InterPro" id="IPR011009">
    <property type="entry name" value="Kinase-like_dom_sf"/>
</dbReference>
<evidence type="ECO:0000256" key="6">
    <source>
        <dbReference type="ARBA" id="ARBA00022840"/>
    </source>
</evidence>
<dbReference type="Gene3D" id="3.30.200.20">
    <property type="entry name" value="Phosphorylase Kinase, domain 1"/>
    <property type="match status" value="1"/>
</dbReference>
<dbReference type="InterPro" id="IPR000719">
    <property type="entry name" value="Prot_kinase_dom"/>
</dbReference>
<keyword evidence="10" id="KW-0812">Transmembrane</keyword>
<evidence type="ECO:0000313" key="12">
    <source>
        <dbReference type="EMBL" id="SBS73207.1"/>
    </source>
</evidence>
<dbReference type="AlphaFoldDB" id="A0A1Y5P3I6"/>
<keyword evidence="4" id="KW-0547">Nucleotide-binding</keyword>
<evidence type="ECO:0000256" key="1">
    <source>
        <dbReference type="ARBA" id="ARBA00012513"/>
    </source>
</evidence>
<keyword evidence="10" id="KW-1133">Transmembrane helix</keyword>
<evidence type="ECO:0000259" key="11">
    <source>
        <dbReference type="PROSITE" id="PS50011"/>
    </source>
</evidence>
<dbReference type="GO" id="GO:0106310">
    <property type="term" value="F:protein serine kinase activity"/>
    <property type="evidence" value="ECO:0007669"/>
    <property type="project" value="RHEA"/>
</dbReference>
<keyword evidence="10" id="KW-0472">Membrane</keyword>
<dbReference type="PANTHER" id="PTHR43289:SF6">
    <property type="entry name" value="SERINE_THREONINE-PROTEIN KINASE NEKL-3"/>
    <property type="match status" value="1"/>
</dbReference>
<feature type="region of interest" description="Disordered" evidence="9">
    <location>
        <begin position="280"/>
        <end position="312"/>
    </location>
</feature>
<dbReference type="InterPro" id="IPR008271">
    <property type="entry name" value="Ser/Thr_kinase_AS"/>
</dbReference>
<keyword evidence="5 12" id="KW-0418">Kinase</keyword>
<comment type="catalytic activity">
    <reaction evidence="8">
        <text>L-seryl-[protein] + ATP = O-phospho-L-seryl-[protein] + ADP + H(+)</text>
        <dbReference type="Rhea" id="RHEA:17989"/>
        <dbReference type="Rhea" id="RHEA-COMP:9863"/>
        <dbReference type="Rhea" id="RHEA-COMP:11604"/>
        <dbReference type="ChEBI" id="CHEBI:15378"/>
        <dbReference type="ChEBI" id="CHEBI:29999"/>
        <dbReference type="ChEBI" id="CHEBI:30616"/>
        <dbReference type="ChEBI" id="CHEBI:83421"/>
        <dbReference type="ChEBI" id="CHEBI:456216"/>
        <dbReference type="EC" id="2.7.11.1"/>
    </reaction>
</comment>